<organism evidence="5">
    <name type="scientific">Laccaria bicolor (strain S238N-H82 / ATCC MYA-4686)</name>
    <name type="common">Bicoloured deceiver</name>
    <name type="synonym">Laccaria laccata var. bicolor</name>
    <dbReference type="NCBI Taxonomy" id="486041"/>
    <lineage>
        <taxon>Eukaryota</taxon>
        <taxon>Fungi</taxon>
        <taxon>Dikarya</taxon>
        <taxon>Basidiomycota</taxon>
        <taxon>Agaricomycotina</taxon>
        <taxon>Agaricomycetes</taxon>
        <taxon>Agaricomycetidae</taxon>
        <taxon>Agaricales</taxon>
        <taxon>Agaricineae</taxon>
        <taxon>Hydnangiaceae</taxon>
        <taxon>Laccaria</taxon>
    </lineage>
</organism>
<evidence type="ECO:0000313" key="5">
    <source>
        <dbReference type="Proteomes" id="UP000001194"/>
    </source>
</evidence>
<dbReference type="Proteomes" id="UP000001194">
    <property type="component" value="Unassembled WGS sequence"/>
</dbReference>
<proteinExistence type="predicted"/>
<feature type="domain" description="Peroxisome membrane anchor protein Pex14p N-terminal" evidence="3">
    <location>
        <begin position="27"/>
        <end position="71"/>
    </location>
</feature>
<name>B0CXZ9_LACBS</name>
<dbReference type="EMBL" id="DS547094">
    <property type="protein sequence ID" value="EDR12354.1"/>
    <property type="molecule type" value="Genomic_DNA"/>
</dbReference>
<sequence length="392" mass="43641">MSDADSPKASSTEPPETTPSSPPSINREELMSRARSFLHSPQIQHEDANSKHRFLAEKGLTDSEIDVLLRELPQQAPVIPPRTYPQPPPSNLPNLLLGICRLFSWLAGGSAALIFIYYRFLLPRITQSFMARQSLKAHHLSLLRNLTTSLAGLKETQSESLSVLPRLSLYREPASFAACHSVTEVLATMGEKSPSFRDIPSVTLLRCAIEDLNNDGRIDETTTEAIFRYLQERTPQLFAEERLGFERELWETLSTCPLFSRIPVQSSRSVSPQENEGVEATIRWTYTPPKPTDPSPLLKSLDGLASSLPGGVKLRTSAFQHTLESVSDLTGYLSTQVYLPYRPPPGMGLHNSGNLSPAEEDLRREIRALKGLVLNRRSFMPSIPRPTSQNIS</sequence>
<dbReference type="OrthoDB" id="441517at2759"/>
<keyword evidence="2" id="KW-0472">Membrane</keyword>
<dbReference type="InterPro" id="IPR036388">
    <property type="entry name" value="WH-like_DNA-bd_sf"/>
</dbReference>
<reference evidence="4 5" key="1">
    <citation type="journal article" date="2008" name="Nature">
        <title>The genome of Laccaria bicolor provides insights into mycorrhizal symbiosis.</title>
        <authorList>
            <person name="Martin F."/>
            <person name="Aerts A."/>
            <person name="Ahren D."/>
            <person name="Brun A."/>
            <person name="Danchin E.G.J."/>
            <person name="Duchaussoy F."/>
            <person name="Gibon J."/>
            <person name="Kohler A."/>
            <person name="Lindquist E."/>
            <person name="Pereda V."/>
            <person name="Salamov A."/>
            <person name="Shapiro H.J."/>
            <person name="Wuyts J."/>
            <person name="Blaudez D."/>
            <person name="Buee M."/>
            <person name="Brokstein P."/>
            <person name="Canbaeck B."/>
            <person name="Cohen D."/>
            <person name="Courty P.E."/>
            <person name="Coutinho P.M."/>
            <person name="Delaruelle C."/>
            <person name="Detter J.C."/>
            <person name="Deveau A."/>
            <person name="DiFazio S."/>
            <person name="Duplessis S."/>
            <person name="Fraissinet-Tachet L."/>
            <person name="Lucic E."/>
            <person name="Frey-Klett P."/>
            <person name="Fourrey C."/>
            <person name="Feussner I."/>
            <person name="Gay G."/>
            <person name="Grimwood J."/>
            <person name="Hoegger P.J."/>
            <person name="Jain P."/>
            <person name="Kilaru S."/>
            <person name="Labbe J."/>
            <person name="Lin Y.C."/>
            <person name="Legue V."/>
            <person name="Le Tacon F."/>
            <person name="Marmeisse R."/>
            <person name="Melayah D."/>
            <person name="Montanini B."/>
            <person name="Muratet M."/>
            <person name="Nehls U."/>
            <person name="Niculita-Hirzel H."/>
            <person name="Oudot-Le Secq M.P."/>
            <person name="Peter M."/>
            <person name="Quesneville H."/>
            <person name="Rajashekar B."/>
            <person name="Reich M."/>
            <person name="Rouhier N."/>
            <person name="Schmutz J."/>
            <person name="Yin T."/>
            <person name="Chalot M."/>
            <person name="Henrissat B."/>
            <person name="Kuees U."/>
            <person name="Lucas S."/>
            <person name="Van de Peer Y."/>
            <person name="Podila G.K."/>
            <person name="Polle A."/>
            <person name="Pukkila P.J."/>
            <person name="Richardson P.M."/>
            <person name="Rouze P."/>
            <person name="Sanders I.R."/>
            <person name="Stajich J.E."/>
            <person name="Tunlid A."/>
            <person name="Tuskan G."/>
            <person name="Grigoriev I.V."/>
        </authorList>
    </citation>
    <scope>NUCLEOTIDE SEQUENCE [LARGE SCALE GENOMIC DNA]</scope>
    <source>
        <strain evidence="5">S238N-H82 / ATCC MYA-4686</strain>
    </source>
</reference>
<feature type="region of interest" description="Disordered" evidence="1">
    <location>
        <begin position="1"/>
        <end position="31"/>
    </location>
</feature>
<evidence type="ECO:0000256" key="2">
    <source>
        <dbReference type="SAM" id="Phobius"/>
    </source>
</evidence>
<dbReference type="InterPro" id="IPR006785">
    <property type="entry name" value="Pex14_N"/>
</dbReference>
<dbReference type="AlphaFoldDB" id="B0CXZ9"/>
<accession>B0CXZ9</accession>
<keyword evidence="2" id="KW-1133">Transmembrane helix</keyword>
<evidence type="ECO:0000313" key="4">
    <source>
        <dbReference type="EMBL" id="EDR12354.1"/>
    </source>
</evidence>
<keyword evidence="2" id="KW-0812">Transmembrane</keyword>
<evidence type="ECO:0000256" key="1">
    <source>
        <dbReference type="SAM" id="MobiDB-lite"/>
    </source>
</evidence>
<dbReference type="RefSeq" id="XP_001876618.1">
    <property type="nucleotide sequence ID" value="XM_001876583.1"/>
</dbReference>
<dbReference type="Pfam" id="PF04695">
    <property type="entry name" value="Pex14_N"/>
    <property type="match status" value="1"/>
</dbReference>
<dbReference type="InParanoid" id="B0CXZ9"/>
<dbReference type="STRING" id="486041.B0CXZ9"/>
<keyword evidence="5" id="KW-1185">Reference proteome</keyword>
<protein>
    <submittedName>
        <fullName evidence="4">Predicted protein</fullName>
    </submittedName>
</protein>
<dbReference type="GeneID" id="6072235"/>
<dbReference type="HOGENOM" id="CLU_058471_0_0_1"/>
<dbReference type="KEGG" id="lbc:LACBIDRAFT_311670"/>
<gene>
    <name evidence="4" type="ORF">LACBIDRAFT_311670</name>
</gene>
<feature type="transmembrane region" description="Helical" evidence="2">
    <location>
        <begin position="95"/>
        <end position="118"/>
    </location>
</feature>
<dbReference type="Gene3D" id="1.10.10.10">
    <property type="entry name" value="Winged helix-like DNA-binding domain superfamily/Winged helix DNA-binding domain"/>
    <property type="match status" value="1"/>
</dbReference>
<evidence type="ECO:0000259" key="3">
    <source>
        <dbReference type="Pfam" id="PF04695"/>
    </source>
</evidence>